<evidence type="ECO:0000313" key="2">
    <source>
        <dbReference type="Proteomes" id="UP000054988"/>
    </source>
</evidence>
<reference evidence="1 2" key="1">
    <citation type="submission" date="2015-12" db="EMBL/GenBank/DDBJ databases">
        <title>Draft genome sequence of Moniliophthora roreri, the causal agent of frosty pod rot of cacao.</title>
        <authorList>
            <person name="Aime M.C."/>
            <person name="Diaz-Valderrama J.R."/>
            <person name="Kijpornyongpan T."/>
            <person name="Phillips-Mora W."/>
        </authorList>
    </citation>
    <scope>NUCLEOTIDE SEQUENCE [LARGE SCALE GENOMIC DNA]</scope>
    <source>
        <strain evidence="1 2">MCA 2952</strain>
    </source>
</reference>
<proteinExistence type="predicted"/>
<dbReference type="Proteomes" id="UP000054988">
    <property type="component" value="Unassembled WGS sequence"/>
</dbReference>
<comment type="caution">
    <text evidence="1">The sequence shown here is derived from an EMBL/GenBank/DDBJ whole genome shotgun (WGS) entry which is preliminary data.</text>
</comment>
<name>A0A0W0F5I0_MONRR</name>
<dbReference type="EMBL" id="LATX01002306">
    <property type="protein sequence ID" value="KTB31581.1"/>
    <property type="molecule type" value="Genomic_DNA"/>
</dbReference>
<dbReference type="AlphaFoldDB" id="A0A0W0F5I0"/>
<sequence length="430" mass="49218">MLSASSDADSNDEFCIPSIMAPLGADTPLSISGDSGSSSDSSYVNAVRQSFSFSKDQLERIRTCIQTVPLPTYMSRLPGNLGEPKHGSLKAYDYLILFTVIFPLILPEFWWNLEPSDYHRLILNNFGHLVASTNIISTYLTSNTNTEEYMHHYSIGNRIIIMQCITVTYSSDEDHLLNSVNFLESIQIIYVKESRQIDEYDLHHMILQQMARRCLFDGYLEDSIHGEATLLSQFCAIFPGPKRTNDELITELEEAHFFKHARNLLDWQYEKLLSYIHLQEPPWPRAHNDPQSMLGAFILPPSGAQLTSFTNTHDQTFSTFTSHKGNSCVQFYEDQTHTIKNTGFIYSIWQMPLHRQMRTFFFIEVHKPLPIREQQKVPYHKYSLMMTGIVDATRSGIWAVMEEKDIIAHAVAYPHPAGAYGIPRDTLVLC</sequence>
<evidence type="ECO:0000313" key="1">
    <source>
        <dbReference type="EMBL" id="KTB31581.1"/>
    </source>
</evidence>
<organism evidence="1 2">
    <name type="scientific">Moniliophthora roreri</name>
    <name type="common">Frosty pod rot fungus</name>
    <name type="synonym">Monilia roreri</name>
    <dbReference type="NCBI Taxonomy" id="221103"/>
    <lineage>
        <taxon>Eukaryota</taxon>
        <taxon>Fungi</taxon>
        <taxon>Dikarya</taxon>
        <taxon>Basidiomycota</taxon>
        <taxon>Agaricomycotina</taxon>
        <taxon>Agaricomycetes</taxon>
        <taxon>Agaricomycetidae</taxon>
        <taxon>Agaricales</taxon>
        <taxon>Marasmiineae</taxon>
        <taxon>Marasmiaceae</taxon>
        <taxon>Moniliophthora</taxon>
    </lineage>
</organism>
<accession>A0A0W0F5I0</accession>
<protein>
    <submittedName>
        <fullName evidence="1">Uncharacterized protein</fullName>
    </submittedName>
</protein>
<gene>
    <name evidence="1" type="ORF">WG66_15840</name>
</gene>